<dbReference type="PANTHER" id="PTHR44688:SF25">
    <property type="entry name" value="HTH LUXR-TYPE DOMAIN-CONTAINING PROTEIN"/>
    <property type="match status" value="1"/>
</dbReference>
<dbReference type="Proteomes" id="UP000322545">
    <property type="component" value="Unassembled WGS sequence"/>
</dbReference>
<proteinExistence type="predicted"/>
<gene>
    <name evidence="5" type="ORF">SAMN05443432_101531</name>
</gene>
<keyword evidence="2" id="KW-0238">DNA-binding</keyword>
<evidence type="ECO:0000259" key="4">
    <source>
        <dbReference type="PROSITE" id="PS50043"/>
    </source>
</evidence>
<dbReference type="AlphaFoldDB" id="A0A1M7APT7"/>
<dbReference type="CDD" id="cd06170">
    <property type="entry name" value="LuxR_C_like"/>
    <property type="match status" value="1"/>
</dbReference>
<dbReference type="InterPro" id="IPR036693">
    <property type="entry name" value="TF_LuxR_autoind-bd_dom_sf"/>
</dbReference>
<evidence type="ECO:0000313" key="6">
    <source>
        <dbReference type="Proteomes" id="UP000322545"/>
    </source>
</evidence>
<evidence type="ECO:0000313" key="5">
    <source>
        <dbReference type="EMBL" id="SHL44697.1"/>
    </source>
</evidence>
<dbReference type="InterPro" id="IPR000792">
    <property type="entry name" value="Tscrpt_reg_LuxR_C"/>
</dbReference>
<dbReference type="Pfam" id="PF03472">
    <property type="entry name" value="Autoind_bind"/>
    <property type="match status" value="1"/>
</dbReference>
<organism evidence="5 6">
    <name type="scientific">Roseovarius litoreus</name>
    <dbReference type="NCBI Taxonomy" id="1155722"/>
    <lineage>
        <taxon>Bacteria</taxon>
        <taxon>Pseudomonadati</taxon>
        <taxon>Pseudomonadota</taxon>
        <taxon>Alphaproteobacteria</taxon>
        <taxon>Rhodobacterales</taxon>
        <taxon>Roseobacteraceae</taxon>
        <taxon>Roseovarius</taxon>
    </lineage>
</organism>
<dbReference type="EMBL" id="FRCB01000001">
    <property type="protein sequence ID" value="SHL44697.1"/>
    <property type="molecule type" value="Genomic_DNA"/>
</dbReference>
<dbReference type="PANTHER" id="PTHR44688">
    <property type="entry name" value="DNA-BINDING TRANSCRIPTIONAL ACTIVATOR DEVR_DOSR"/>
    <property type="match status" value="1"/>
</dbReference>
<protein>
    <submittedName>
        <fullName evidence="5">Regulatory protein, luxR family</fullName>
    </submittedName>
</protein>
<dbReference type="Gene3D" id="1.10.10.10">
    <property type="entry name" value="Winged helix-like DNA-binding domain superfamily/Winged helix DNA-binding domain"/>
    <property type="match status" value="1"/>
</dbReference>
<dbReference type="RefSeq" id="WP_149778084.1">
    <property type="nucleotide sequence ID" value="NZ_FRCB01000001.1"/>
</dbReference>
<feature type="domain" description="HTH luxR-type" evidence="4">
    <location>
        <begin position="175"/>
        <end position="237"/>
    </location>
</feature>
<name>A0A1M7APT7_9RHOB</name>
<dbReference type="GO" id="GO:0003677">
    <property type="term" value="F:DNA binding"/>
    <property type="evidence" value="ECO:0007669"/>
    <property type="project" value="UniProtKB-KW"/>
</dbReference>
<keyword evidence="3" id="KW-0804">Transcription</keyword>
<sequence length="242" mass="27125">MIAGPSYRLDSFLEALEDASDIDGLQRLIERLRDDIGVDHVVYHWVSSGGEQYGCGTYPAEWVQLYVAKDYLRIDPVVQGCYQTFHPVDWKRLDWSSRAARAFLSDAVAHGIGNQGYSVPLRGPNGQFALFSVSHHCTDETWAMFTDTHRRTLILVAHYFNHKALLLEPGRCPLTAQPLSPREVDVITLLAMGYSRAQVAETLMISEHTLRTYVESARLKLGAINTLHAVSRAITRGLIVIT</sequence>
<dbReference type="Pfam" id="PF00196">
    <property type="entry name" value="GerE"/>
    <property type="match status" value="1"/>
</dbReference>
<dbReference type="Gene3D" id="3.30.450.80">
    <property type="entry name" value="Transcription factor LuxR-like, autoinducer-binding domain"/>
    <property type="match status" value="1"/>
</dbReference>
<dbReference type="InterPro" id="IPR005143">
    <property type="entry name" value="TF_LuxR_autoind-bd_dom"/>
</dbReference>
<dbReference type="PRINTS" id="PR00038">
    <property type="entry name" value="HTHLUXR"/>
</dbReference>
<dbReference type="SUPFAM" id="SSF46894">
    <property type="entry name" value="C-terminal effector domain of the bipartite response regulators"/>
    <property type="match status" value="1"/>
</dbReference>
<evidence type="ECO:0000256" key="2">
    <source>
        <dbReference type="ARBA" id="ARBA00023125"/>
    </source>
</evidence>
<keyword evidence="6" id="KW-1185">Reference proteome</keyword>
<dbReference type="InterPro" id="IPR016032">
    <property type="entry name" value="Sig_transdc_resp-reg_C-effctor"/>
</dbReference>
<accession>A0A1M7APT7</accession>
<dbReference type="SUPFAM" id="SSF75516">
    <property type="entry name" value="Pheromone-binding domain of LuxR-like quorum-sensing transcription factors"/>
    <property type="match status" value="1"/>
</dbReference>
<dbReference type="PROSITE" id="PS50043">
    <property type="entry name" value="HTH_LUXR_2"/>
    <property type="match status" value="1"/>
</dbReference>
<evidence type="ECO:0000256" key="3">
    <source>
        <dbReference type="ARBA" id="ARBA00023163"/>
    </source>
</evidence>
<dbReference type="SMART" id="SM00421">
    <property type="entry name" value="HTH_LUXR"/>
    <property type="match status" value="1"/>
</dbReference>
<reference evidence="5 6" key="1">
    <citation type="submission" date="2016-11" db="EMBL/GenBank/DDBJ databases">
        <authorList>
            <person name="Varghese N."/>
            <person name="Submissions S."/>
        </authorList>
    </citation>
    <scope>NUCLEOTIDE SEQUENCE [LARGE SCALE GENOMIC DNA]</scope>
    <source>
        <strain evidence="5 6">DSM 28249</strain>
    </source>
</reference>
<evidence type="ECO:0000256" key="1">
    <source>
        <dbReference type="ARBA" id="ARBA00023015"/>
    </source>
</evidence>
<dbReference type="GO" id="GO:0006355">
    <property type="term" value="P:regulation of DNA-templated transcription"/>
    <property type="evidence" value="ECO:0007669"/>
    <property type="project" value="InterPro"/>
</dbReference>
<dbReference type="InterPro" id="IPR036388">
    <property type="entry name" value="WH-like_DNA-bd_sf"/>
</dbReference>
<keyword evidence="1" id="KW-0805">Transcription regulation</keyword>